<feature type="transmembrane region" description="Helical" evidence="8">
    <location>
        <begin position="86"/>
        <end position="106"/>
    </location>
</feature>
<name>K1M216_9LACT</name>
<dbReference type="AlphaFoldDB" id="K1M216"/>
<feature type="transmembrane region" description="Helical" evidence="8">
    <location>
        <begin position="20"/>
        <end position="40"/>
    </location>
</feature>
<dbReference type="GO" id="GO:0008360">
    <property type="term" value="P:regulation of cell shape"/>
    <property type="evidence" value="ECO:0007669"/>
    <property type="project" value="UniProtKB-KW"/>
</dbReference>
<dbReference type="NCBIfam" id="TIGR03426">
    <property type="entry name" value="shape_MreD"/>
    <property type="match status" value="1"/>
</dbReference>
<keyword evidence="3" id="KW-1003">Cell membrane</keyword>
<evidence type="ECO:0000256" key="7">
    <source>
        <dbReference type="ARBA" id="ARBA00023136"/>
    </source>
</evidence>
<comment type="caution">
    <text evidence="9">The sequence shown here is derived from an EMBL/GenBank/DDBJ whole genome shotgun (WGS) entry which is preliminary data.</text>
</comment>
<dbReference type="GO" id="GO:0005886">
    <property type="term" value="C:plasma membrane"/>
    <property type="evidence" value="ECO:0007669"/>
    <property type="project" value="UniProtKB-SubCell"/>
</dbReference>
<evidence type="ECO:0000256" key="6">
    <source>
        <dbReference type="ARBA" id="ARBA00022989"/>
    </source>
</evidence>
<evidence type="ECO:0000256" key="8">
    <source>
        <dbReference type="SAM" id="Phobius"/>
    </source>
</evidence>
<dbReference type="HOGENOM" id="CLU_121959_0_0_9"/>
<feature type="transmembrane region" description="Helical" evidence="8">
    <location>
        <begin position="52"/>
        <end position="74"/>
    </location>
</feature>
<dbReference type="RefSeq" id="WP_006907706.1">
    <property type="nucleotide sequence ID" value="NZ_JH932292.1"/>
</dbReference>
<feature type="transmembrane region" description="Helical" evidence="8">
    <location>
        <begin position="150"/>
        <end position="172"/>
    </location>
</feature>
<evidence type="ECO:0000313" key="10">
    <source>
        <dbReference type="Proteomes" id="UP000004465"/>
    </source>
</evidence>
<keyword evidence="6 8" id="KW-1133">Transmembrane helix</keyword>
<keyword evidence="4 8" id="KW-0812">Transmembrane</keyword>
<dbReference type="PATRIC" id="fig|883111.3.peg.394"/>
<dbReference type="Proteomes" id="UP000004465">
    <property type="component" value="Unassembled WGS sequence"/>
</dbReference>
<evidence type="ECO:0000256" key="2">
    <source>
        <dbReference type="ARBA" id="ARBA00007776"/>
    </source>
</evidence>
<evidence type="ECO:0000313" key="9">
    <source>
        <dbReference type="EMBL" id="EKB56413.1"/>
    </source>
</evidence>
<evidence type="ECO:0000256" key="5">
    <source>
        <dbReference type="ARBA" id="ARBA00022960"/>
    </source>
</evidence>
<feature type="transmembrane region" description="Helical" evidence="8">
    <location>
        <begin position="118"/>
        <end position="138"/>
    </location>
</feature>
<gene>
    <name evidence="9" type="ORF">HMPREF9706_00396</name>
</gene>
<accession>K1M216</accession>
<dbReference type="STRING" id="883111.HMPREF9706_00396"/>
<dbReference type="Pfam" id="PF04093">
    <property type="entry name" value="MreD"/>
    <property type="match status" value="1"/>
</dbReference>
<organism evidence="9 10">
    <name type="scientific">Facklamia hominis CCUG 36813</name>
    <dbReference type="NCBI Taxonomy" id="883111"/>
    <lineage>
        <taxon>Bacteria</taxon>
        <taxon>Bacillati</taxon>
        <taxon>Bacillota</taxon>
        <taxon>Bacilli</taxon>
        <taxon>Lactobacillales</taxon>
        <taxon>Aerococcaceae</taxon>
        <taxon>Facklamia</taxon>
    </lineage>
</organism>
<evidence type="ECO:0000256" key="4">
    <source>
        <dbReference type="ARBA" id="ARBA00022692"/>
    </source>
</evidence>
<dbReference type="InterPro" id="IPR007227">
    <property type="entry name" value="Cell_shape_determining_MreD"/>
</dbReference>
<keyword evidence="7 8" id="KW-0472">Membrane</keyword>
<comment type="subcellular location">
    <subcellularLocation>
        <location evidence="1">Cell membrane</location>
        <topology evidence="1">Multi-pass membrane protein</topology>
    </subcellularLocation>
</comment>
<keyword evidence="10" id="KW-1185">Reference proteome</keyword>
<evidence type="ECO:0000256" key="1">
    <source>
        <dbReference type="ARBA" id="ARBA00004651"/>
    </source>
</evidence>
<reference evidence="9 10" key="1">
    <citation type="submission" date="2012-07" db="EMBL/GenBank/DDBJ databases">
        <title>The Genome Sequence of Facklamia hominis CCUG 36813.</title>
        <authorList>
            <consortium name="The Broad Institute Genome Sequencing Platform"/>
            <person name="Earl A."/>
            <person name="Ward D."/>
            <person name="Feldgarden M."/>
            <person name="Gevers D."/>
            <person name="Huys G."/>
            <person name="Walker B."/>
            <person name="Young S.K."/>
            <person name="Zeng Q."/>
            <person name="Gargeya S."/>
            <person name="Fitzgerald M."/>
            <person name="Haas B."/>
            <person name="Abouelleil A."/>
            <person name="Alvarado L."/>
            <person name="Arachchi H.M."/>
            <person name="Berlin A.M."/>
            <person name="Chapman S.B."/>
            <person name="Goldberg J."/>
            <person name="Griggs A."/>
            <person name="Gujja S."/>
            <person name="Hansen M."/>
            <person name="Howarth C."/>
            <person name="Imamovic A."/>
            <person name="Larimer J."/>
            <person name="McCowen C."/>
            <person name="Montmayeur A."/>
            <person name="Murphy C."/>
            <person name="Neiman D."/>
            <person name="Pearson M."/>
            <person name="Priest M."/>
            <person name="Roberts A."/>
            <person name="Saif S."/>
            <person name="Shea T."/>
            <person name="Sisk P."/>
            <person name="Sykes S."/>
            <person name="Wortman J."/>
            <person name="Nusbaum C."/>
            <person name="Birren B."/>
        </authorList>
    </citation>
    <scope>NUCLEOTIDE SEQUENCE [LARGE SCALE GENOMIC DNA]</scope>
    <source>
        <strain evidence="9 10">CCUG 36813</strain>
    </source>
</reference>
<protein>
    <submittedName>
        <fullName evidence="9">Rod shape-determining protein MreD</fullName>
    </submittedName>
</protein>
<dbReference type="OrthoDB" id="2148512at2"/>
<proteinExistence type="inferred from homology"/>
<keyword evidence="5" id="KW-0133">Cell shape</keyword>
<dbReference type="EMBL" id="AGZD01000001">
    <property type="protein sequence ID" value="EKB56413.1"/>
    <property type="molecule type" value="Genomic_DNA"/>
</dbReference>
<comment type="similarity">
    <text evidence="2">Belongs to the MreD family.</text>
</comment>
<evidence type="ECO:0000256" key="3">
    <source>
        <dbReference type="ARBA" id="ARBA00022475"/>
    </source>
</evidence>
<sequence>MRRTNLAYNQSYQRDRNIKGLIPLVLLIALVVDAALSTLFPKAFIGEQQVIVPHFLVYFILVFAFYLRHSYILWYSFLIGLVQDAYLTTVLGLYAIIYYLLTYFILKTRRYFPRNAIIHFMLFIVAITLIDFVVYYFYLRVGLVDMSVQTYILVRLGPSLIFNTAMAFFLYFPAKALLRWLGYNDHIIF</sequence>